<dbReference type="SUPFAM" id="SSF57845">
    <property type="entry name" value="B-box zinc-binding domain"/>
    <property type="match status" value="1"/>
</dbReference>
<protein>
    <submittedName>
        <fullName evidence="4">Uncharacterized protein LOC111108673</fullName>
    </submittedName>
</protein>
<organism evidence="3 4">
    <name type="scientific">Crassostrea virginica</name>
    <name type="common">Eastern oyster</name>
    <dbReference type="NCBI Taxonomy" id="6565"/>
    <lineage>
        <taxon>Eukaryota</taxon>
        <taxon>Metazoa</taxon>
        <taxon>Spiralia</taxon>
        <taxon>Lophotrochozoa</taxon>
        <taxon>Mollusca</taxon>
        <taxon>Bivalvia</taxon>
        <taxon>Autobranchia</taxon>
        <taxon>Pteriomorphia</taxon>
        <taxon>Ostreida</taxon>
        <taxon>Ostreoidea</taxon>
        <taxon>Ostreidae</taxon>
        <taxon>Crassostrea</taxon>
    </lineage>
</organism>
<dbReference type="PROSITE" id="PS50119">
    <property type="entry name" value="ZF_BBOX"/>
    <property type="match status" value="2"/>
</dbReference>
<dbReference type="AlphaFoldDB" id="A0A8B8BBR4"/>
<evidence type="ECO:0000313" key="4">
    <source>
        <dbReference type="RefSeq" id="XP_022300416.1"/>
    </source>
</evidence>
<feature type="domain" description="B box-type" evidence="2">
    <location>
        <begin position="8"/>
        <end position="53"/>
    </location>
</feature>
<dbReference type="SMART" id="SM00336">
    <property type="entry name" value="BBOX"/>
    <property type="match status" value="2"/>
</dbReference>
<evidence type="ECO:0000313" key="3">
    <source>
        <dbReference type="Proteomes" id="UP000694844"/>
    </source>
</evidence>
<dbReference type="GeneID" id="111108673"/>
<dbReference type="KEGG" id="cvn:111108673"/>
<keyword evidence="1" id="KW-0479">Metal-binding</keyword>
<name>A0A8B8BBR4_CRAVI</name>
<keyword evidence="3" id="KW-1185">Reference proteome</keyword>
<evidence type="ECO:0000259" key="2">
    <source>
        <dbReference type="PROSITE" id="PS50119"/>
    </source>
</evidence>
<dbReference type="Gene3D" id="2.120.10.30">
    <property type="entry name" value="TolB, C-terminal domain"/>
    <property type="match status" value="1"/>
</dbReference>
<dbReference type="CDD" id="cd19756">
    <property type="entry name" value="Bbox2"/>
    <property type="match status" value="1"/>
</dbReference>
<proteinExistence type="predicted"/>
<feature type="domain" description="B box-type" evidence="2">
    <location>
        <begin position="65"/>
        <end position="102"/>
    </location>
</feature>
<accession>A0A8B8BBR4</accession>
<keyword evidence="1" id="KW-0862">Zinc</keyword>
<dbReference type="RefSeq" id="XP_022300416.1">
    <property type="nucleotide sequence ID" value="XM_022444708.1"/>
</dbReference>
<dbReference type="SUPFAM" id="SSF101898">
    <property type="entry name" value="NHL repeat"/>
    <property type="match status" value="1"/>
</dbReference>
<gene>
    <name evidence="4" type="primary">LOC111108673</name>
</gene>
<sequence>MDPNYSAQDVARCDLCKTAIAQSYCDFCHVNLCKPCIGEHISADYGKHIIVSIQQRKSTLIYPKCEIHQDEDCKYQCKDCDTYVCYPCLASRRHVGHEFLNLDDIFKAKKKNARKDSEKLEKDIVPKFNVITLDLEWQLENLDKNYESVTKEMSEQRIKIYEEVDIVFNEMEKEISERKTKHRSTLKKDLDKIKNKQSLIQQYVVSLDDMEDSNDVISTTQYVSKNAEYSRIELDVKNITVPTFRPGKIDRLMLQQSFGKITSTQSNSEIELHKESLLDEPEMVSKVQTRHLKLRNVACLDDEKIWTSGETAHIKCFTIQGILQKTIKTKSGGRPSAIVADADGSQLYSDLEMRTVHKVNSKQTIEVIKLLGWMPVSLCVTSNSELLVTMYSDDETQCKVERFSSFTAKQTIQFDEEGQPLFSENGKIKYINENRNQDICVADCDAGAVVVVNHAGKLRFRYTADQPHGKSKPFRPRGITSDSLSRILIADGNNRCIHIIDVNGHFLEYIDTCNIQDPYGLCIDSNDNLFVCDYAKGNVKKIRYAK</sequence>
<dbReference type="InterPro" id="IPR011042">
    <property type="entry name" value="6-blade_b-propeller_TolB-like"/>
</dbReference>
<dbReference type="GO" id="GO:0061630">
    <property type="term" value="F:ubiquitin protein ligase activity"/>
    <property type="evidence" value="ECO:0007669"/>
    <property type="project" value="TreeGrafter"/>
</dbReference>
<dbReference type="PANTHER" id="PTHR25462:SF296">
    <property type="entry name" value="MEIOTIC P26, ISOFORM F"/>
    <property type="match status" value="1"/>
</dbReference>
<keyword evidence="1" id="KW-0863">Zinc-finger</keyword>
<dbReference type="Gene3D" id="3.30.160.60">
    <property type="entry name" value="Classic Zinc Finger"/>
    <property type="match status" value="1"/>
</dbReference>
<dbReference type="InterPro" id="IPR047153">
    <property type="entry name" value="TRIM45/56/19-like"/>
</dbReference>
<dbReference type="PANTHER" id="PTHR25462">
    <property type="entry name" value="BONUS, ISOFORM C-RELATED"/>
    <property type="match status" value="1"/>
</dbReference>
<dbReference type="Proteomes" id="UP000694844">
    <property type="component" value="Chromosome 8"/>
</dbReference>
<dbReference type="OrthoDB" id="6043636at2759"/>
<evidence type="ECO:0000256" key="1">
    <source>
        <dbReference type="PROSITE-ProRule" id="PRU00024"/>
    </source>
</evidence>
<dbReference type="GO" id="GO:0008270">
    <property type="term" value="F:zinc ion binding"/>
    <property type="evidence" value="ECO:0007669"/>
    <property type="project" value="UniProtKB-KW"/>
</dbReference>
<dbReference type="InterPro" id="IPR000315">
    <property type="entry name" value="Znf_B-box"/>
</dbReference>
<reference evidence="4" key="1">
    <citation type="submission" date="2025-08" db="UniProtKB">
        <authorList>
            <consortium name="RefSeq"/>
        </authorList>
    </citation>
    <scope>IDENTIFICATION</scope>
    <source>
        <tissue evidence="4">Whole sample</tissue>
    </source>
</reference>